<dbReference type="EMBL" id="HACA01010968">
    <property type="protein sequence ID" value="CDW28329.1"/>
    <property type="molecule type" value="Transcribed_RNA"/>
</dbReference>
<proteinExistence type="predicted"/>
<dbReference type="AlphaFoldDB" id="A0A0K2TQL4"/>
<evidence type="ECO:0000313" key="1">
    <source>
        <dbReference type="EMBL" id="CDW28329.1"/>
    </source>
</evidence>
<protein>
    <submittedName>
        <fullName evidence="1">Uncharacterized protein</fullName>
    </submittedName>
</protein>
<reference evidence="1" key="1">
    <citation type="submission" date="2014-05" db="EMBL/GenBank/DDBJ databases">
        <authorList>
            <person name="Chronopoulou M."/>
        </authorList>
    </citation>
    <scope>NUCLEOTIDE SEQUENCE</scope>
    <source>
        <tissue evidence="1">Whole organism</tissue>
    </source>
</reference>
<organism evidence="1">
    <name type="scientific">Lepeophtheirus salmonis</name>
    <name type="common">Salmon louse</name>
    <name type="synonym">Caligus salmonis</name>
    <dbReference type="NCBI Taxonomy" id="72036"/>
    <lineage>
        <taxon>Eukaryota</taxon>
        <taxon>Metazoa</taxon>
        <taxon>Ecdysozoa</taxon>
        <taxon>Arthropoda</taxon>
        <taxon>Crustacea</taxon>
        <taxon>Multicrustacea</taxon>
        <taxon>Hexanauplia</taxon>
        <taxon>Copepoda</taxon>
        <taxon>Siphonostomatoida</taxon>
        <taxon>Caligidae</taxon>
        <taxon>Lepeophtheirus</taxon>
    </lineage>
</organism>
<accession>A0A0K2TQL4</accession>
<name>A0A0K2TQL4_LEPSM</name>
<sequence length="61" mass="6866">NLYLLANLHIGKGSNSYLLHVCKESRGTGILTHLIWFSIHLVFKPVFETSLFNKGIEPANL</sequence>
<feature type="non-terminal residue" evidence="1">
    <location>
        <position position="1"/>
    </location>
</feature>